<protein>
    <recommendedName>
        <fullName evidence="5">TNFR-Cys domain-containing protein</fullName>
    </recommendedName>
</protein>
<comment type="caution">
    <text evidence="3">The sequence shown here is derived from an EMBL/GenBank/DDBJ whole genome shotgun (WGS) entry which is preliminary data.</text>
</comment>
<gene>
    <name evidence="3" type="ORF">DUI87_31571</name>
</gene>
<reference evidence="3 4" key="1">
    <citation type="submission" date="2018-07" db="EMBL/GenBank/DDBJ databases">
        <title>A high quality draft genome assembly of the barn swallow (H. rustica rustica).</title>
        <authorList>
            <person name="Formenti G."/>
            <person name="Chiara M."/>
            <person name="Poveda L."/>
            <person name="Francoijs K.-J."/>
            <person name="Bonisoli-Alquati A."/>
            <person name="Canova L."/>
            <person name="Gianfranceschi L."/>
            <person name="Horner D.S."/>
            <person name="Saino N."/>
        </authorList>
    </citation>
    <scope>NUCLEOTIDE SEQUENCE [LARGE SCALE GENOMIC DNA]</scope>
    <source>
        <strain evidence="3">Chelidonia</strain>
        <tissue evidence="3">Blood</tissue>
    </source>
</reference>
<evidence type="ECO:0000313" key="3">
    <source>
        <dbReference type="EMBL" id="RMB92042.1"/>
    </source>
</evidence>
<proteinExistence type="predicted"/>
<evidence type="ECO:0000313" key="4">
    <source>
        <dbReference type="Proteomes" id="UP000269221"/>
    </source>
</evidence>
<dbReference type="Proteomes" id="UP000269221">
    <property type="component" value="Unassembled WGS sequence"/>
</dbReference>
<dbReference type="SMART" id="SM01411">
    <property type="entry name" value="Ephrin_rec_like"/>
    <property type="match status" value="14"/>
</dbReference>
<evidence type="ECO:0008006" key="5">
    <source>
        <dbReference type="Google" id="ProtNLM"/>
    </source>
</evidence>
<name>A0A3M0IUE0_HIRRU</name>
<keyword evidence="4" id="KW-1185">Reference proteome</keyword>
<dbReference type="OrthoDB" id="439917at2759"/>
<evidence type="ECO:0000256" key="1">
    <source>
        <dbReference type="SAM" id="MobiDB-lite"/>
    </source>
</evidence>
<dbReference type="SUPFAM" id="SSF57184">
    <property type="entry name" value="Growth factor receptor domain"/>
    <property type="match status" value="4"/>
</dbReference>
<dbReference type="STRING" id="333673.A0A3M0IUE0"/>
<organism evidence="3 4">
    <name type="scientific">Hirundo rustica rustica</name>
    <dbReference type="NCBI Taxonomy" id="333673"/>
    <lineage>
        <taxon>Eukaryota</taxon>
        <taxon>Metazoa</taxon>
        <taxon>Chordata</taxon>
        <taxon>Craniata</taxon>
        <taxon>Vertebrata</taxon>
        <taxon>Euteleostomi</taxon>
        <taxon>Archelosauria</taxon>
        <taxon>Archosauria</taxon>
        <taxon>Dinosauria</taxon>
        <taxon>Saurischia</taxon>
        <taxon>Theropoda</taxon>
        <taxon>Coelurosauria</taxon>
        <taxon>Aves</taxon>
        <taxon>Neognathae</taxon>
        <taxon>Neoaves</taxon>
        <taxon>Telluraves</taxon>
        <taxon>Australaves</taxon>
        <taxon>Passeriformes</taxon>
        <taxon>Sylvioidea</taxon>
        <taxon>Hirundinidae</taxon>
        <taxon>Hirundo</taxon>
    </lineage>
</organism>
<dbReference type="PANTHER" id="PTHR46104">
    <property type="entry name" value="GENE 9195-RELATED-RELATED"/>
    <property type="match status" value="1"/>
</dbReference>
<dbReference type="InterPro" id="IPR009030">
    <property type="entry name" value="Growth_fac_rcpt_cys_sf"/>
</dbReference>
<evidence type="ECO:0000256" key="2">
    <source>
        <dbReference type="SAM" id="Phobius"/>
    </source>
</evidence>
<feature type="region of interest" description="Disordered" evidence="1">
    <location>
        <begin position="392"/>
        <end position="424"/>
    </location>
</feature>
<feature type="transmembrane region" description="Helical" evidence="2">
    <location>
        <begin position="1582"/>
        <end position="1606"/>
    </location>
</feature>
<keyword evidence="2" id="KW-0472">Membrane</keyword>
<dbReference type="Gene3D" id="2.10.50.10">
    <property type="entry name" value="Tumor Necrosis Factor Receptor, subunit A, domain 2"/>
    <property type="match status" value="2"/>
</dbReference>
<sequence>MFGMSDAAVWKQIPKSSRVSSLSADCSLDCQSHCLIDCKQGHYYTAGNCLECPAGFSQQPDPTRTLCVSCAPASLPAEDTRPCQPCPAGAGLCLKCPAGYFCPAGATFPVPCQPGTHNPLPGQDEAADCRACPAGRACTQAGLAQPDTDCSPGYVCPAGSASPRAPGNACPPGTAGNRLDLFDKSQCEPCPAGFACATGTGGQQKPPSPCPVGHYCPPGTRGSFRSAPGAEVAADCTPCPGGHHCPELGTVTPRACGAGKFSWPTDGVTGAVCPAGSYCPPGSAFPTPCPPGTFSNTSGLRNLQECLDCPPGWGFHLEIFAHEDIIAQLAPGTPGRCRVLLAPGMAREEPRMSPGACPVPLAFSATCLAKMLPGDFVHEECSVENGDYPLPVVPAGQDSSAQQLQHQQRPSSAQRAPSPACQGGEHFLSASPAPLASTVRNLASVPPLASAGKERQLQLQDLWGCAKQEPFVLLGHPFLFPALQDRVMLGISVTLAPHSQTTGTAPLASTALKALNSQFPAALEASALSVGEGRQQTVSSAQLGTPAAGNKYSWQGAPGLAVSQSCSCSEVLTICLHKMFICSPQHHGDLCGHSDSDKFTHHLPGDKEAFPFSGPGAQTPELCPAGHFCLPGTTFSTEHPCPKGTFGPRPGATSESDCEPCPAGMYCSAPGLSQPSGFCYPGYHCAKGAVSPAPFKHRVESSSPALPGNDICPVGHFCPRGSGHPVPCPPGSLSSALGLGAEEQCQPCPAGRVCSGPGLAELAQTSLCDPGYVCLEGNSSPCPSDGIHGYRCPSGSYCPAGSGLELPCEPGTFSPVPGASTCLPCPAGTSCGSAGTVQPLACPRGTRVPLTCPEGTFTPENVTGLWNEKECLPCLPGHYCRHGKLEGKCAAGYFCLAGSSQAAPQGLPFSWRLLCRWGQVCAGLCPAGDSEAQPCPLGHYCFGSDGSDHGSVLAPQECPPHTFRGHPGARSLAECQPCPPGYHCPLSGLTSFEDYPCPPGYWCPGNGDTFLCPAGTFRVQPGAKSLEECDPCSPGYYCPDPAHTGLPNTQGIPCKPGYECPAGSVNPKPCRPGSYCPAVTGEPPLCPAGYHCPEGSWTYTSPEQLCVFPYFCPPGSAQPVPCEGGHMALSLPGLRGSAERFCRVCAAGTFRSDPLISAPCQPCPAGFTCPPGSDSYHQQPCPRGHYCPALSPAPLPCPPGTHGRSHFAKHPGDCQACPAGTFNHLPAQAACFPCGSSSSSQPGATSCTCHGLNRAFQQSDASCICQAGYVYYDERGKEDPDSNSDQDCRPQVDELCAPGEIRLASTRRCAAPERHDCAPACGPAGGELHAQLGICHCKQYVSAEELCDQLCLLRAPRVSLGFGTHRELLLRMGQGRVREVSNVLGPDEHVQSSQRVHLVLFSPQGVLGFVVSSTEVLDAFLMGDFSSGQLLHKGHRAQRSSPKDSQALPLIPNPVVCLEAGDTILFQLSINSQERASSHYPVYQKQHLYNNNPGWDFGPFRRLDHLIQETQLNISWFAHVFLEPGTFVFRDSSVQEHFLIVTVNEANVSCDPGAVSFQPSSLFQLARHGILKKQDLNLAPSWAAITAILFVLAFLVVVLTTLAIIFQPAGPKISPLKSWKPRWRSLGEPHIPPEYILLKDSLKFYQMLGPRGSGEDAGSGEKGAVPGAGNSFTRGLLEDFSVRTLYDKLEDQNLHLASQLAKHRMDVLLFHDGISQRIQSLVVSGERHSGER</sequence>
<dbReference type="EMBL" id="QRBI01000231">
    <property type="protein sequence ID" value="RMB92042.1"/>
    <property type="molecule type" value="Genomic_DNA"/>
</dbReference>
<keyword evidence="2" id="KW-1133">Transmembrane helix</keyword>
<dbReference type="PANTHER" id="PTHR46104:SF1">
    <property type="entry name" value="GENE 9195-RELATED"/>
    <property type="match status" value="1"/>
</dbReference>
<accession>A0A3M0IUE0</accession>
<feature type="compositionally biased region" description="Low complexity" evidence="1">
    <location>
        <begin position="397"/>
        <end position="414"/>
    </location>
</feature>
<keyword evidence="2" id="KW-0812">Transmembrane</keyword>